<reference evidence="1 2" key="1">
    <citation type="submission" date="2019-08" db="EMBL/GenBank/DDBJ databases">
        <title>Whole genome analysis of cultivated E. coli strains isolated from CD patients and healthy donors.</title>
        <authorList>
            <person name="Siniagina M.N."/>
            <person name="Markelova M.I."/>
            <person name="Laikov A.V."/>
            <person name="Boulygina E.A."/>
            <person name="Khusnutdinova D.R."/>
            <person name="Kharchenko A."/>
            <person name="Grigoryeva T.V."/>
        </authorList>
    </citation>
    <scope>NUCLEOTIDE SEQUENCE [LARGE SCALE GENOMIC DNA]</scope>
    <source>
        <strain evidence="1 2">3_77_5</strain>
    </source>
</reference>
<evidence type="ECO:0000313" key="1">
    <source>
        <dbReference type="EMBL" id="TXT01874.1"/>
    </source>
</evidence>
<organism evidence="1 2">
    <name type="scientific">Escherichia coli</name>
    <dbReference type="NCBI Taxonomy" id="562"/>
    <lineage>
        <taxon>Bacteria</taxon>
        <taxon>Pseudomonadati</taxon>
        <taxon>Pseudomonadota</taxon>
        <taxon>Gammaproteobacteria</taxon>
        <taxon>Enterobacterales</taxon>
        <taxon>Enterobacteriaceae</taxon>
        <taxon>Escherichia</taxon>
    </lineage>
</organism>
<name>A0A400FN50_ECOLX</name>
<accession>A0A400FN50</accession>
<evidence type="ECO:0000313" key="2">
    <source>
        <dbReference type="Proteomes" id="UP000321461"/>
    </source>
</evidence>
<gene>
    <name evidence="1" type="ORF">FWK02_10170</name>
</gene>
<dbReference type="Proteomes" id="UP000321461">
    <property type="component" value="Unassembled WGS sequence"/>
</dbReference>
<comment type="caution">
    <text evidence="1">The sequence shown here is derived from an EMBL/GenBank/DDBJ whole genome shotgun (WGS) entry which is preliminary data.</text>
</comment>
<dbReference type="AlphaFoldDB" id="A0A400FN50"/>
<sequence length="50" mass="5847">MSDSFSYVHAFITFLYCVISKSTCAKYLREITCITRNIWRIYAITITKCA</sequence>
<protein>
    <submittedName>
        <fullName evidence="1">Amino acid permease</fullName>
    </submittedName>
</protein>
<dbReference type="EMBL" id="VSBS01000275">
    <property type="protein sequence ID" value="TXT01874.1"/>
    <property type="molecule type" value="Genomic_DNA"/>
</dbReference>
<proteinExistence type="predicted"/>